<keyword evidence="4 6" id="KW-1133">Transmembrane helix</keyword>
<evidence type="ECO:0000256" key="4">
    <source>
        <dbReference type="ARBA" id="ARBA00022989"/>
    </source>
</evidence>
<dbReference type="AlphaFoldDB" id="A0A0R2QG15"/>
<feature type="transmembrane region" description="Helical" evidence="6">
    <location>
        <begin position="161"/>
        <end position="180"/>
    </location>
</feature>
<accession>A0A0R2QG15</accession>
<feature type="transmembrane region" description="Helical" evidence="6">
    <location>
        <begin position="348"/>
        <end position="368"/>
    </location>
</feature>
<sequence>MKIVATLRRLADRIARTSSLRITLLAILSAMVVGAFIIILSDIDKLKNGDILGAVHTVGSAYWALVVGSFGSLRAISATINSATPLILCGVSVAVAFKAGLFNIGATGQMLAGGMAALWVGFSMDGPVIIQVPLAVLAGAVGGAAYGAIPGVLKARTGAHEVITTIMLNNMAGFLVLWLLKTNMFQRTDRTDPISKLVAAPGRLPRLFGFMDNRPDLVAHAGFIVAILAVIVYWWFLNRSTSGFEFRAFGMNADAAQYAGMHTKRLTVMAMMFAGAFAGLAGAAEVLGTYGYASQNFAGNIGFDAIAIALLGRSTPLGTLLAALLFGALQAGGRQMQVDTDVPIDLIVVLRALIVMFIAAPLLIKSIWRIKVSPTSLGQTFKGWGS</sequence>
<protein>
    <recommendedName>
        <fullName evidence="9">ABC transporter permease</fullName>
    </recommendedName>
</protein>
<evidence type="ECO:0000256" key="2">
    <source>
        <dbReference type="ARBA" id="ARBA00022475"/>
    </source>
</evidence>
<feature type="transmembrane region" description="Helical" evidence="6">
    <location>
        <begin position="61"/>
        <end position="88"/>
    </location>
</feature>
<organism evidence="7 8">
    <name type="scientific">Acidimicrobiia bacterium BACL6 MAG-120924-bin43</name>
    <dbReference type="NCBI Taxonomy" id="1655583"/>
    <lineage>
        <taxon>Bacteria</taxon>
        <taxon>Bacillati</taxon>
        <taxon>Actinomycetota</taxon>
        <taxon>Acidimicrobiia</taxon>
        <taxon>acIV cluster</taxon>
    </lineage>
</organism>
<comment type="subcellular location">
    <subcellularLocation>
        <location evidence="1">Cell membrane</location>
        <topology evidence="1">Multi-pass membrane protein</topology>
    </subcellularLocation>
</comment>
<dbReference type="EMBL" id="LIBJ01000115">
    <property type="protein sequence ID" value="KRO48064.1"/>
    <property type="molecule type" value="Genomic_DNA"/>
</dbReference>
<evidence type="ECO:0000256" key="3">
    <source>
        <dbReference type="ARBA" id="ARBA00022692"/>
    </source>
</evidence>
<dbReference type="GO" id="GO:0005886">
    <property type="term" value="C:plasma membrane"/>
    <property type="evidence" value="ECO:0007669"/>
    <property type="project" value="UniProtKB-SubCell"/>
</dbReference>
<dbReference type="InterPro" id="IPR001851">
    <property type="entry name" value="ABC_transp_permease"/>
</dbReference>
<reference evidence="7 8" key="1">
    <citation type="submission" date="2015-10" db="EMBL/GenBank/DDBJ databases">
        <title>Metagenome-Assembled Genomes uncover a global brackish microbiome.</title>
        <authorList>
            <person name="Hugerth L.W."/>
            <person name="Larsson J."/>
            <person name="Alneberg J."/>
            <person name="Lindh M.V."/>
            <person name="Legrand C."/>
            <person name="Pinhassi J."/>
            <person name="Andersson A.F."/>
        </authorList>
    </citation>
    <scope>NUCLEOTIDE SEQUENCE [LARGE SCALE GENOMIC DNA]</scope>
    <source>
        <strain evidence="7">BACL6 MAG-120924-bin43</strain>
    </source>
</reference>
<evidence type="ECO:0008006" key="9">
    <source>
        <dbReference type="Google" id="ProtNLM"/>
    </source>
</evidence>
<keyword evidence="3 6" id="KW-0812">Transmembrane</keyword>
<feature type="transmembrane region" description="Helical" evidence="6">
    <location>
        <begin position="128"/>
        <end position="149"/>
    </location>
</feature>
<feature type="transmembrane region" description="Helical" evidence="6">
    <location>
        <begin position="305"/>
        <end position="327"/>
    </location>
</feature>
<dbReference type="CDD" id="cd06580">
    <property type="entry name" value="TM_PBP1_transp_TpRbsC_like"/>
    <property type="match status" value="1"/>
</dbReference>
<keyword evidence="2" id="KW-1003">Cell membrane</keyword>
<name>A0A0R2QG15_9ACTN</name>
<dbReference type="PANTHER" id="PTHR47089:SF1">
    <property type="entry name" value="GUANOSINE ABC TRANSPORTER PERMEASE PROTEIN NUPP"/>
    <property type="match status" value="1"/>
</dbReference>
<gene>
    <name evidence="7" type="ORF">ABR75_08670</name>
</gene>
<feature type="transmembrane region" description="Helical" evidence="6">
    <location>
        <begin position="20"/>
        <end position="41"/>
    </location>
</feature>
<comment type="caution">
    <text evidence="7">The sequence shown here is derived from an EMBL/GenBank/DDBJ whole genome shotgun (WGS) entry which is preliminary data.</text>
</comment>
<evidence type="ECO:0000256" key="6">
    <source>
        <dbReference type="SAM" id="Phobius"/>
    </source>
</evidence>
<proteinExistence type="predicted"/>
<dbReference type="Pfam" id="PF02653">
    <property type="entry name" value="BPD_transp_2"/>
    <property type="match status" value="1"/>
</dbReference>
<dbReference type="PANTHER" id="PTHR47089">
    <property type="entry name" value="ABC TRANSPORTER, PERMEASE PROTEIN"/>
    <property type="match status" value="1"/>
</dbReference>
<feature type="transmembrane region" description="Helical" evidence="6">
    <location>
        <begin position="217"/>
        <end position="237"/>
    </location>
</feature>
<evidence type="ECO:0000256" key="1">
    <source>
        <dbReference type="ARBA" id="ARBA00004651"/>
    </source>
</evidence>
<keyword evidence="5 6" id="KW-0472">Membrane</keyword>
<evidence type="ECO:0000256" key="5">
    <source>
        <dbReference type="ARBA" id="ARBA00023136"/>
    </source>
</evidence>
<dbReference type="Proteomes" id="UP000051017">
    <property type="component" value="Unassembled WGS sequence"/>
</dbReference>
<evidence type="ECO:0000313" key="7">
    <source>
        <dbReference type="EMBL" id="KRO48064.1"/>
    </source>
</evidence>
<feature type="transmembrane region" description="Helical" evidence="6">
    <location>
        <begin position="268"/>
        <end position="293"/>
    </location>
</feature>
<dbReference type="GO" id="GO:0022857">
    <property type="term" value="F:transmembrane transporter activity"/>
    <property type="evidence" value="ECO:0007669"/>
    <property type="project" value="InterPro"/>
</dbReference>
<evidence type="ECO:0000313" key="8">
    <source>
        <dbReference type="Proteomes" id="UP000051017"/>
    </source>
</evidence>